<dbReference type="OrthoDB" id="6765072at2759"/>
<dbReference type="Proteomes" id="UP000504633">
    <property type="component" value="Unplaced"/>
</dbReference>
<keyword evidence="8 10" id="KW-0675">Receptor</keyword>
<keyword evidence="3 10" id="KW-0716">Sensory transduction</keyword>
<evidence type="ECO:0000256" key="5">
    <source>
        <dbReference type="ARBA" id="ARBA00022725"/>
    </source>
</evidence>
<evidence type="ECO:0000256" key="7">
    <source>
        <dbReference type="ARBA" id="ARBA00023136"/>
    </source>
</evidence>
<dbReference type="GO" id="GO:0004984">
    <property type="term" value="F:olfactory receptor activity"/>
    <property type="evidence" value="ECO:0007669"/>
    <property type="project" value="InterPro"/>
</dbReference>
<dbReference type="RefSeq" id="XP_023166609.2">
    <property type="nucleotide sequence ID" value="XM_023310841.2"/>
</dbReference>
<feature type="transmembrane region" description="Helical" evidence="10">
    <location>
        <begin position="38"/>
        <end position="58"/>
    </location>
</feature>
<dbReference type="GO" id="GO:0007165">
    <property type="term" value="P:signal transduction"/>
    <property type="evidence" value="ECO:0007669"/>
    <property type="project" value="UniProtKB-KW"/>
</dbReference>
<keyword evidence="9 10" id="KW-0807">Transducer</keyword>
<evidence type="ECO:0000256" key="1">
    <source>
        <dbReference type="ARBA" id="ARBA00004651"/>
    </source>
</evidence>
<keyword evidence="4 10" id="KW-0812">Transmembrane</keyword>
<accession>A0A6J1LL57</accession>
<evidence type="ECO:0000313" key="12">
    <source>
        <dbReference type="RefSeq" id="XP_023166609.2"/>
    </source>
</evidence>
<dbReference type="InterPro" id="IPR004117">
    <property type="entry name" value="7tm6_olfct_rcpt"/>
</dbReference>
<dbReference type="GO" id="GO:0005549">
    <property type="term" value="F:odorant binding"/>
    <property type="evidence" value="ECO:0007669"/>
    <property type="project" value="InterPro"/>
</dbReference>
<feature type="transmembrane region" description="Helical" evidence="10">
    <location>
        <begin position="137"/>
        <end position="158"/>
    </location>
</feature>
<dbReference type="AlphaFoldDB" id="A0A6J1LL57"/>
<feature type="transmembrane region" description="Helical" evidence="10">
    <location>
        <begin position="193"/>
        <end position="215"/>
    </location>
</feature>
<proteinExistence type="inferred from homology"/>
<evidence type="ECO:0000256" key="2">
    <source>
        <dbReference type="ARBA" id="ARBA00022475"/>
    </source>
</evidence>
<evidence type="ECO:0000256" key="8">
    <source>
        <dbReference type="ARBA" id="ARBA00023170"/>
    </source>
</evidence>
<dbReference type="GO" id="GO:0005886">
    <property type="term" value="C:plasma membrane"/>
    <property type="evidence" value="ECO:0007669"/>
    <property type="project" value="UniProtKB-SubCell"/>
</dbReference>
<evidence type="ECO:0000313" key="11">
    <source>
        <dbReference type="Proteomes" id="UP000504633"/>
    </source>
</evidence>
<keyword evidence="2" id="KW-1003">Cell membrane</keyword>
<dbReference type="Pfam" id="PF02949">
    <property type="entry name" value="7tm_6"/>
    <property type="match status" value="1"/>
</dbReference>
<sequence length="401" mass="47429">MDTVNKPITIEEFFEFQKFQQVLHFLHFKFYRNDEGRIVNRSVLVFFTGFSLDFWFFAVNCFDIIRSRYLGEISNQNLPVLSISVYYTIRGIMLYMKRHDIVDFINVMDREFPKDLATQKVLQVPDIYERHAKRQRYVGYFAYCALGGFCMAPIIFYIHDYDGRSAPIQLDHQLLGGWLPFNLRQNHNVYPLVWLYDVYAMLVGVTYFTTFDTLFSALQTQLIMYLGGLRRQIEQLDCAESVNPINERQFYERINGMIRRQQEINLLCEKFIDIFKLSIFISDLVGATSICFHLYLMSEADDMLTVGKYLCPTMALVIFTFECCLRGTQLEEASAGLNESLYNQNWYAGSKKYRRLIVIWIRYTQCTRKLTAYGLVEVNMMHFSDIMQLAYRLFTFLKSRQ</sequence>
<dbReference type="CTD" id="41715"/>
<keyword evidence="5 10" id="KW-0552">Olfaction</keyword>
<comment type="subcellular location">
    <subcellularLocation>
        <location evidence="1 10">Cell membrane</location>
        <topology evidence="1 10">Multi-pass membrane protein</topology>
    </subcellularLocation>
</comment>
<evidence type="ECO:0000256" key="10">
    <source>
        <dbReference type="RuleBase" id="RU351113"/>
    </source>
</evidence>
<dbReference type="GeneID" id="111596564"/>
<dbReference type="OMA" id="VDNSMVN"/>
<evidence type="ECO:0000256" key="4">
    <source>
        <dbReference type="ARBA" id="ARBA00022692"/>
    </source>
</evidence>
<evidence type="ECO:0000256" key="9">
    <source>
        <dbReference type="ARBA" id="ARBA00023224"/>
    </source>
</evidence>
<comment type="caution">
    <text evidence="10">Lacks conserved residue(s) required for the propagation of feature annotation.</text>
</comment>
<dbReference type="KEGG" id="dhe:111596564"/>
<keyword evidence="7 10" id="KW-0472">Membrane</keyword>
<reference evidence="12" key="1">
    <citation type="submission" date="2025-08" db="UniProtKB">
        <authorList>
            <consortium name="RefSeq"/>
        </authorList>
    </citation>
    <scope>IDENTIFICATION</scope>
    <source>
        <strain evidence="12">15085-1641.00</strain>
        <tissue evidence="12">Whole body</tissue>
    </source>
</reference>
<name>A0A6J1LL57_DROHY</name>
<keyword evidence="6 10" id="KW-1133">Transmembrane helix</keyword>
<keyword evidence="11" id="KW-1185">Reference proteome</keyword>
<evidence type="ECO:0000256" key="6">
    <source>
        <dbReference type="ARBA" id="ARBA00022989"/>
    </source>
</evidence>
<dbReference type="PANTHER" id="PTHR21137:SF35">
    <property type="entry name" value="ODORANT RECEPTOR 19A-RELATED"/>
    <property type="match status" value="1"/>
</dbReference>
<organism evidence="11 12">
    <name type="scientific">Drosophila hydei</name>
    <name type="common">Fruit fly</name>
    <dbReference type="NCBI Taxonomy" id="7224"/>
    <lineage>
        <taxon>Eukaryota</taxon>
        <taxon>Metazoa</taxon>
        <taxon>Ecdysozoa</taxon>
        <taxon>Arthropoda</taxon>
        <taxon>Hexapoda</taxon>
        <taxon>Insecta</taxon>
        <taxon>Pterygota</taxon>
        <taxon>Neoptera</taxon>
        <taxon>Endopterygota</taxon>
        <taxon>Diptera</taxon>
        <taxon>Brachycera</taxon>
        <taxon>Muscomorpha</taxon>
        <taxon>Ephydroidea</taxon>
        <taxon>Drosophilidae</taxon>
        <taxon>Drosophila</taxon>
    </lineage>
</organism>
<protein>
    <recommendedName>
        <fullName evidence="10">Odorant receptor</fullName>
    </recommendedName>
</protein>
<dbReference type="PANTHER" id="PTHR21137">
    <property type="entry name" value="ODORANT RECEPTOR"/>
    <property type="match status" value="1"/>
</dbReference>
<gene>
    <name evidence="12" type="primary">LOC111596564</name>
</gene>
<comment type="similarity">
    <text evidence="10">Belongs to the insect chemoreceptor superfamily. Heteromeric odorant receptor channel (TC 1.A.69) family.</text>
</comment>
<evidence type="ECO:0000256" key="3">
    <source>
        <dbReference type="ARBA" id="ARBA00022606"/>
    </source>
</evidence>